<dbReference type="EMBL" id="ABCK01000007">
    <property type="protein sequence ID" value="EDM27977.1"/>
    <property type="molecule type" value="Genomic_DNA"/>
</dbReference>
<feature type="chain" id="PRO_5002694494" evidence="1">
    <location>
        <begin position="20"/>
        <end position="95"/>
    </location>
</feature>
<name>A6DKS9_9BACT</name>
<keyword evidence="3" id="KW-1185">Reference proteome</keyword>
<evidence type="ECO:0000313" key="2">
    <source>
        <dbReference type="EMBL" id="EDM27977.1"/>
    </source>
</evidence>
<evidence type="ECO:0000256" key="1">
    <source>
        <dbReference type="SAM" id="SignalP"/>
    </source>
</evidence>
<sequence>MKKVLVWLLCLSFVSPLLAKEEKVELSKLELQGTFKKVPYGTLFIDEKGEEFMLLKKPLEEVKTALDDEVSMTVKVKQGENRRQIVYIASFEVVE</sequence>
<proteinExistence type="predicted"/>
<keyword evidence="1" id="KW-0732">Signal</keyword>
<organism evidence="2 3">
    <name type="scientific">Lentisphaera araneosa HTCC2155</name>
    <dbReference type="NCBI Taxonomy" id="313628"/>
    <lineage>
        <taxon>Bacteria</taxon>
        <taxon>Pseudomonadati</taxon>
        <taxon>Lentisphaerota</taxon>
        <taxon>Lentisphaeria</taxon>
        <taxon>Lentisphaerales</taxon>
        <taxon>Lentisphaeraceae</taxon>
        <taxon>Lentisphaera</taxon>
    </lineage>
</organism>
<comment type="caution">
    <text evidence="2">The sequence shown here is derived from an EMBL/GenBank/DDBJ whole genome shotgun (WGS) entry which is preliminary data.</text>
</comment>
<reference evidence="2 3" key="1">
    <citation type="journal article" date="2010" name="J. Bacteriol.">
        <title>Genome sequence of Lentisphaera araneosa HTCC2155T, the type species of the order Lentisphaerales in the phylum Lentisphaerae.</title>
        <authorList>
            <person name="Thrash J.C."/>
            <person name="Cho J.C."/>
            <person name="Vergin K.L."/>
            <person name="Morris R.M."/>
            <person name="Giovannoni S.J."/>
        </authorList>
    </citation>
    <scope>NUCLEOTIDE SEQUENCE [LARGE SCALE GENOMIC DNA]</scope>
    <source>
        <strain evidence="2 3">HTCC2155</strain>
    </source>
</reference>
<protein>
    <submittedName>
        <fullName evidence="2">Uncharacterized protein</fullName>
    </submittedName>
</protein>
<dbReference type="Proteomes" id="UP000004947">
    <property type="component" value="Unassembled WGS sequence"/>
</dbReference>
<feature type="signal peptide" evidence="1">
    <location>
        <begin position="1"/>
        <end position="19"/>
    </location>
</feature>
<dbReference type="AlphaFoldDB" id="A6DKS9"/>
<gene>
    <name evidence="2" type="ORF">LNTAR_01210</name>
</gene>
<accession>A6DKS9</accession>
<evidence type="ECO:0000313" key="3">
    <source>
        <dbReference type="Proteomes" id="UP000004947"/>
    </source>
</evidence>
<dbReference type="RefSeq" id="WP_007278491.1">
    <property type="nucleotide sequence ID" value="NZ_ABCK01000007.1"/>
</dbReference>